<protein>
    <submittedName>
        <fullName evidence="2">NAD(P)-binding protein</fullName>
    </submittedName>
</protein>
<dbReference type="Gene3D" id="3.40.50.720">
    <property type="entry name" value="NAD(P)-binding Rossmann-like Domain"/>
    <property type="match status" value="1"/>
</dbReference>
<dbReference type="Proteomes" id="UP000800041">
    <property type="component" value="Unassembled WGS sequence"/>
</dbReference>
<dbReference type="InterPro" id="IPR051783">
    <property type="entry name" value="NAD(P)-dependent_oxidoreduct"/>
</dbReference>
<dbReference type="SUPFAM" id="SSF51735">
    <property type="entry name" value="NAD(P)-binding Rossmann-fold domains"/>
    <property type="match status" value="1"/>
</dbReference>
<evidence type="ECO:0000313" key="3">
    <source>
        <dbReference type="Proteomes" id="UP000800041"/>
    </source>
</evidence>
<dbReference type="GO" id="GO:0004029">
    <property type="term" value="F:aldehyde dehydrogenase (NAD+) activity"/>
    <property type="evidence" value="ECO:0007669"/>
    <property type="project" value="TreeGrafter"/>
</dbReference>
<keyword evidence="3" id="KW-1185">Reference proteome</keyword>
<dbReference type="CDD" id="cd05262">
    <property type="entry name" value="SDR_a7"/>
    <property type="match status" value="1"/>
</dbReference>
<accession>A0A6G1H6A7</accession>
<reference evidence="2" key="1">
    <citation type="journal article" date="2020" name="Stud. Mycol.">
        <title>101 Dothideomycetes genomes: a test case for predicting lifestyles and emergence of pathogens.</title>
        <authorList>
            <person name="Haridas S."/>
            <person name="Albert R."/>
            <person name="Binder M."/>
            <person name="Bloem J."/>
            <person name="Labutti K."/>
            <person name="Salamov A."/>
            <person name="Andreopoulos B."/>
            <person name="Baker S."/>
            <person name="Barry K."/>
            <person name="Bills G."/>
            <person name="Bluhm B."/>
            <person name="Cannon C."/>
            <person name="Castanera R."/>
            <person name="Culley D."/>
            <person name="Daum C."/>
            <person name="Ezra D."/>
            <person name="Gonzalez J."/>
            <person name="Henrissat B."/>
            <person name="Kuo A."/>
            <person name="Liang C."/>
            <person name="Lipzen A."/>
            <person name="Lutzoni F."/>
            <person name="Magnuson J."/>
            <person name="Mondo S."/>
            <person name="Nolan M."/>
            <person name="Ohm R."/>
            <person name="Pangilinan J."/>
            <person name="Park H.-J."/>
            <person name="Ramirez L."/>
            <person name="Alfaro M."/>
            <person name="Sun H."/>
            <person name="Tritt A."/>
            <person name="Yoshinaga Y."/>
            <person name="Zwiers L.-H."/>
            <person name="Turgeon B."/>
            <person name="Goodwin S."/>
            <person name="Spatafora J."/>
            <person name="Crous P."/>
            <person name="Grigoriev I."/>
        </authorList>
    </citation>
    <scope>NUCLEOTIDE SEQUENCE</scope>
    <source>
        <strain evidence="2">CBS 113979</strain>
    </source>
</reference>
<dbReference type="InterPro" id="IPR036291">
    <property type="entry name" value="NAD(P)-bd_dom_sf"/>
</dbReference>
<sequence>MKVFVTGATGFIGSAVVPVLLKAGHTVLGLSRSDTGADALRAQGAEVHRGSLDDLESLKQGALASDGVIHLAFGHDFSKFAELCAADRAAIQTMGDALAGTDKPLIVTSGTLMIASAEKADEDTQPDFSHPMAAARGQSETLTLELAKKGVRASVIRCSPTMHGDGDKGFIPMLIDIAREKGVSAYIGDGANVWPACHVKDGATAYVLAVEKGKAGSMFHAVADEAVSTKDMAVVIGEKLGVPVKSLTMEEAQAHFGFMSFPFSGNNPVSSAKTREQLGWKPVECSLLDDMKNGTYFDDGAKSKISR</sequence>
<organism evidence="2 3">
    <name type="scientific">Aulographum hederae CBS 113979</name>
    <dbReference type="NCBI Taxonomy" id="1176131"/>
    <lineage>
        <taxon>Eukaryota</taxon>
        <taxon>Fungi</taxon>
        <taxon>Dikarya</taxon>
        <taxon>Ascomycota</taxon>
        <taxon>Pezizomycotina</taxon>
        <taxon>Dothideomycetes</taxon>
        <taxon>Pleosporomycetidae</taxon>
        <taxon>Aulographales</taxon>
        <taxon>Aulographaceae</taxon>
    </lineage>
</organism>
<name>A0A6G1H6A7_9PEZI</name>
<proteinExistence type="predicted"/>
<dbReference type="EMBL" id="ML977147">
    <property type="protein sequence ID" value="KAF1988763.1"/>
    <property type="molecule type" value="Genomic_DNA"/>
</dbReference>
<evidence type="ECO:0000313" key="2">
    <source>
        <dbReference type="EMBL" id="KAF1988763.1"/>
    </source>
</evidence>
<dbReference type="InterPro" id="IPR001509">
    <property type="entry name" value="Epimerase_deHydtase"/>
</dbReference>
<dbReference type="OrthoDB" id="10262413at2759"/>
<dbReference type="Pfam" id="PF01370">
    <property type="entry name" value="Epimerase"/>
    <property type="match status" value="1"/>
</dbReference>
<dbReference type="PANTHER" id="PTHR48079:SF9">
    <property type="entry name" value="PUTATIVE-RELATED"/>
    <property type="match status" value="1"/>
</dbReference>
<evidence type="ECO:0000259" key="1">
    <source>
        <dbReference type="Pfam" id="PF01370"/>
    </source>
</evidence>
<dbReference type="AlphaFoldDB" id="A0A6G1H6A7"/>
<gene>
    <name evidence="2" type="ORF">K402DRAFT_391466</name>
</gene>
<dbReference type="GO" id="GO:0005737">
    <property type="term" value="C:cytoplasm"/>
    <property type="evidence" value="ECO:0007669"/>
    <property type="project" value="TreeGrafter"/>
</dbReference>
<dbReference type="PANTHER" id="PTHR48079">
    <property type="entry name" value="PROTEIN YEEZ"/>
    <property type="match status" value="1"/>
</dbReference>
<feature type="domain" description="NAD-dependent epimerase/dehydratase" evidence="1">
    <location>
        <begin position="3"/>
        <end position="216"/>
    </location>
</feature>